<keyword evidence="1" id="KW-0175">Coiled coil</keyword>
<sequence length="344" mass="37069">MTGSVRRRGSLAATLVAVLTLLAGMAVAPSPAAAAPSNPAAPGNEGGTPLLRDVLDKTGRNFVAARNAVDNSRKRQLQLSVELRRVQSRINSLLPEVGHVAANAYRTGRVGPMMLLLNSSGSDDFINRAEGLDMIAMRDNQKLRDLNELREQATRAKAAIDAELAEQKKQYKVMEKQKKDAERALQLVGGKATGGFVSATSPVAKAAPRNPDGSWPGQSCSQADPTTSGCVTPRTLHALKEAQRAGFKRFVGCFRTGDMYEHPKGRACDFSMQNQGFGGAATGNDKLYGNNLAAFFVRNADRLGVLYVIWYRQVWFPATGWSVYTLAGGDPSSDHTNHVHLSMI</sequence>
<dbReference type="InterPro" id="IPR058593">
    <property type="entry name" value="ARB_07466-like_C"/>
</dbReference>
<dbReference type="OrthoDB" id="2989771at2"/>
<name>A0A1H3SKX8_9ACTN</name>
<reference evidence="6" key="1">
    <citation type="submission" date="2016-10" db="EMBL/GenBank/DDBJ databases">
        <authorList>
            <person name="Varghese N."/>
            <person name="Submissions S."/>
        </authorList>
    </citation>
    <scope>NUCLEOTIDE SEQUENCE [LARGE SCALE GENOMIC DNA]</scope>
    <source>
        <strain evidence="6">DSM 45245</strain>
    </source>
</reference>
<evidence type="ECO:0000313" key="6">
    <source>
        <dbReference type="Proteomes" id="UP000242415"/>
    </source>
</evidence>
<evidence type="ECO:0000256" key="3">
    <source>
        <dbReference type="SAM" id="SignalP"/>
    </source>
</evidence>
<evidence type="ECO:0000259" key="4">
    <source>
        <dbReference type="Pfam" id="PF26571"/>
    </source>
</evidence>
<evidence type="ECO:0000256" key="2">
    <source>
        <dbReference type="SAM" id="MobiDB-lite"/>
    </source>
</evidence>
<dbReference type="STRING" id="405436.SAMN05444365_11241"/>
<proteinExistence type="predicted"/>
<keyword evidence="3" id="KW-0732">Signal</keyword>
<feature type="compositionally biased region" description="Polar residues" evidence="2">
    <location>
        <begin position="216"/>
        <end position="226"/>
    </location>
</feature>
<dbReference type="Gene3D" id="6.10.250.3150">
    <property type="match status" value="1"/>
</dbReference>
<accession>A0A1H3SKX8</accession>
<evidence type="ECO:0000256" key="1">
    <source>
        <dbReference type="SAM" id="Coils"/>
    </source>
</evidence>
<feature type="domain" description="ARB-07466-like C-terminal" evidence="4">
    <location>
        <begin position="228"/>
        <end position="338"/>
    </location>
</feature>
<organism evidence="5 6">
    <name type="scientific">Micromonospora pattaloongensis</name>
    <dbReference type="NCBI Taxonomy" id="405436"/>
    <lineage>
        <taxon>Bacteria</taxon>
        <taxon>Bacillati</taxon>
        <taxon>Actinomycetota</taxon>
        <taxon>Actinomycetes</taxon>
        <taxon>Micromonosporales</taxon>
        <taxon>Micromonosporaceae</taxon>
        <taxon>Micromonospora</taxon>
    </lineage>
</organism>
<protein>
    <recommendedName>
        <fullName evidence="4">ARB-07466-like C-terminal domain-containing protein</fullName>
    </recommendedName>
</protein>
<keyword evidence="6" id="KW-1185">Reference proteome</keyword>
<dbReference type="Pfam" id="PF26571">
    <property type="entry name" value="VldE"/>
    <property type="match status" value="1"/>
</dbReference>
<evidence type="ECO:0000313" key="5">
    <source>
        <dbReference type="EMBL" id="SDZ38225.1"/>
    </source>
</evidence>
<dbReference type="RefSeq" id="WP_091561519.1">
    <property type="nucleotide sequence ID" value="NZ_FNPH01000012.1"/>
</dbReference>
<feature type="signal peptide" evidence="3">
    <location>
        <begin position="1"/>
        <end position="34"/>
    </location>
</feature>
<dbReference type="Proteomes" id="UP000242415">
    <property type="component" value="Unassembled WGS sequence"/>
</dbReference>
<feature type="region of interest" description="Disordered" evidence="2">
    <location>
        <begin position="203"/>
        <end position="226"/>
    </location>
</feature>
<dbReference type="EMBL" id="FNPH01000012">
    <property type="protein sequence ID" value="SDZ38225.1"/>
    <property type="molecule type" value="Genomic_DNA"/>
</dbReference>
<feature type="chain" id="PRO_5017442927" description="ARB-07466-like C-terminal domain-containing protein" evidence="3">
    <location>
        <begin position="35"/>
        <end position="344"/>
    </location>
</feature>
<gene>
    <name evidence="5" type="ORF">SAMN05444365_11241</name>
</gene>
<feature type="coiled-coil region" evidence="1">
    <location>
        <begin position="136"/>
        <end position="184"/>
    </location>
</feature>
<dbReference type="PROSITE" id="PS51318">
    <property type="entry name" value="TAT"/>
    <property type="match status" value="1"/>
</dbReference>
<dbReference type="AlphaFoldDB" id="A0A1H3SKX8"/>
<dbReference type="InterPro" id="IPR006311">
    <property type="entry name" value="TAT_signal"/>
</dbReference>